<evidence type="ECO:0000313" key="2">
    <source>
        <dbReference type="EMBL" id="MEN0645228.1"/>
    </source>
</evidence>
<feature type="transmembrane region" description="Helical" evidence="1">
    <location>
        <begin position="31"/>
        <end position="48"/>
    </location>
</feature>
<keyword evidence="1" id="KW-0472">Membrane</keyword>
<name>A0ABU9VPW1_9BACI</name>
<feature type="transmembrane region" description="Helical" evidence="1">
    <location>
        <begin position="55"/>
        <end position="74"/>
    </location>
</feature>
<reference evidence="2 3" key="1">
    <citation type="submission" date="2024-03" db="EMBL/GenBank/DDBJ databases">
        <title>Bacilli Hybrid Assemblies.</title>
        <authorList>
            <person name="Kovac J."/>
        </authorList>
    </citation>
    <scope>NUCLEOTIDE SEQUENCE [LARGE SCALE GENOMIC DNA]</scope>
    <source>
        <strain evidence="2 3">FSL R7-0666</strain>
    </source>
</reference>
<feature type="transmembrane region" description="Helical" evidence="1">
    <location>
        <begin position="7"/>
        <end position="25"/>
    </location>
</feature>
<feature type="transmembrane region" description="Helical" evidence="1">
    <location>
        <begin position="180"/>
        <end position="201"/>
    </location>
</feature>
<proteinExistence type="predicted"/>
<dbReference type="EMBL" id="JBCITK010000001">
    <property type="protein sequence ID" value="MEN0645228.1"/>
    <property type="molecule type" value="Genomic_DNA"/>
</dbReference>
<dbReference type="RefSeq" id="WP_343131819.1">
    <property type="nucleotide sequence ID" value="NZ_JBCITK010000001.1"/>
</dbReference>
<feature type="transmembrane region" description="Helical" evidence="1">
    <location>
        <begin position="106"/>
        <end position="127"/>
    </location>
</feature>
<accession>A0ABU9VPW1</accession>
<sequence length="206" mass="24286">MRSFPFSIVASLFTIAFLFVVNWLTTPTELWAIYPALFLLLWPLNVLFKFSDGHKWYALIVSILLITVLLAINLVQTPDYYWILYAWLPLLYWPLVVFAGRRAAEVTFSVLASLVFILYYIGLNIYFQTGFPWFIFPTFVILWWPLSVTFARRPMLFSVFGALLVTIFFWNVNALTSPDVIWAVYPIFAVLWWPLAIYFFVYRRTV</sequence>
<comment type="caution">
    <text evidence="2">The sequence shown here is derived from an EMBL/GenBank/DDBJ whole genome shotgun (WGS) entry which is preliminary data.</text>
</comment>
<feature type="transmembrane region" description="Helical" evidence="1">
    <location>
        <begin position="80"/>
        <end position="99"/>
    </location>
</feature>
<protein>
    <submittedName>
        <fullName evidence="2">Uncharacterized protein</fullName>
    </submittedName>
</protein>
<keyword evidence="1" id="KW-0812">Transmembrane</keyword>
<feature type="transmembrane region" description="Helical" evidence="1">
    <location>
        <begin position="133"/>
        <end position="151"/>
    </location>
</feature>
<evidence type="ECO:0000256" key="1">
    <source>
        <dbReference type="SAM" id="Phobius"/>
    </source>
</evidence>
<feature type="transmembrane region" description="Helical" evidence="1">
    <location>
        <begin position="156"/>
        <end position="174"/>
    </location>
</feature>
<keyword evidence="1" id="KW-1133">Transmembrane helix</keyword>
<keyword evidence="3" id="KW-1185">Reference proteome</keyword>
<organism evidence="2 3">
    <name type="scientific">Alkalicoccobacillus gibsonii</name>
    <dbReference type="NCBI Taxonomy" id="79881"/>
    <lineage>
        <taxon>Bacteria</taxon>
        <taxon>Bacillati</taxon>
        <taxon>Bacillota</taxon>
        <taxon>Bacilli</taxon>
        <taxon>Bacillales</taxon>
        <taxon>Bacillaceae</taxon>
        <taxon>Alkalicoccobacillus</taxon>
    </lineage>
</organism>
<gene>
    <name evidence="2" type="ORF">MKY91_18865</name>
</gene>
<dbReference type="Proteomes" id="UP001418796">
    <property type="component" value="Unassembled WGS sequence"/>
</dbReference>
<evidence type="ECO:0000313" key="3">
    <source>
        <dbReference type="Proteomes" id="UP001418796"/>
    </source>
</evidence>